<dbReference type="PROSITE" id="PS50234">
    <property type="entry name" value="VWFA"/>
    <property type="match status" value="1"/>
</dbReference>
<feature type="region of interest" description="Disordered" evidence="3">
    <location>
        <begin position="259"/>
        <end position="278"/>
    </location>
</feature>
<evidence type="ECO:0000313" key="6">
    <source>
        <dbReference type="EMBL" id="SPC99166.1"/>
    </source>
</evidence>
<reference evidence="6" key="1">
    <citation type="submission" date="2018-02" db="EMBL/GenBank/DDBJ databases">
        <authorList>
            <person name="Cohen D.B."/>
            <person name="Kent A.D."/>
        </authorList>
    </citation>
    <scope>NUCLEOTIDE SEQUENCE</scope>
</reference>
<dbReference type="CDD" id="cd04047">
    <property type="entry name" value="C2B_Copine"/>
    <property type="match status" value="1"/>
</dbReference>
<evidence type="ECO:0000256" key="1">
    <source>
        <dbReference type="ARBA" id="ARBA00009048"/>
    </source>
</evidence>
<dbReference type="Pfam" id="PF03372">
    <property type="entry name" value="Exo_endo_phos"/>
    <property type="match status" value="1"/>
</dbReference>
<evidence type="ECO:0000256" key="3">
    <source>
        <dbReference type="SAM" id="MobiDB-lite"/>
    </source>
</evidence>
<dbReference type="InterPro" id="IPR035892">
    <property type="entry name" value="C2_domain_sf"/>
</dbReference>
<dbReference type="Pfam" id="PF00078">
    <property type="entry name" value="RVT_1"/>
    <property type="match status" value="1"/>
</dbReference>
<dbReference type="PANTHER" id="PTHR10857:SF120">
    <property type="entry name" value="PROTEIN BONZAI 3"/>
    <property type="match status" value="1"/>
</dbReference>
<dbReference type="GO" id="GO:0005544">
    <property type="term" value="F:calcium-dependent phospholipid binding"/>
    <property type="evidence" value="ECO:0007669"/>
    <property type="project" value="InterPro"/>
</dbReference>
<dbReference type="InterPro" id="IPR010734">
    <property type="entry name" value="Copine_C"/>
</dbReference>
<dbReference type="EMBL" id="OIVN01001943">
    <property type="protein sequence ID" value="SPC99166.1"/>
    <property type="molecule type" value="Genomic_DNA"/>
</dbReference>
<protein>
    <recommendedName>
        <fullName evidence="7">Protein BONZAI 3</fullName>
    </recommendedName>
</protein>
<dbReference type="PANTHER" id="PTHR10857">
    <property type="entry name" value="COPINE"/>
    <property type="match status" value="1"/>
</dbReference>
<name>A0A2N9G973_FAGSY</name>
<comment type="similarity">
    <text evidence="1">Belongs to the copine family.</text>
</comment>
<dbReference type="PROSITE" id="PS50004">
    <property type="entry name" value="C2"/>
    <property type="match status" value="1"/>
</dbReference>
<evidence type="ECO:0000259" key="4">
    <source>
        <dbReference type="PROSITE" id="PS50004"/>
    </source>
</evidence>
<dbReference type="InterPro" id="IPR045052">
    <property type="entry name" value="Copine"/>
</dbReference>
<dbReference type="InterPro" id="IPR043502">
    <property type="entry name" value="DNA/RNA_pol_sf"/>
</dbReference>
<dbReference type="Pfam" id="PF00168">
    <property type="entry name" value="C2"/>
    <property type="match status" value="2"/>
</dbReference>
<dbReference type="InterPro" id="IPR036691">
    <property type="entry name" value="Endo/exonu/phosph_ase_sf"/>
</dbReference>
<dbReference type="Pfam" id="PF07002">
    <property type="entry name" value="Copine"/>
    <property type="match status" value="1"/>
</dbReference>
<dbReference type="InterPro" id="IPR005135">
    <property type="entry name" value="Endo/exonuclease/phosphatase"/>
</dbReference>
<keyword evidence="2" id="KW-0677">Repeat</keyword>
<dbReference type="FunFam" id="2.60.40.150:FF:000186">
    <property type="entry name" value="Protein BONZAI 3"/>
    <property type="match status" value="1"/>
</dbReference>
<dbReference type="InterPro" id="IPR000008">
    <property type="entry name" value="C2_dom"/>
</dbReference>
<dbReference type="InterPro" id="IPR000477">
    <property type="entry name" value="RT_dom"/>
</dbReference>
<dbReference type="InterPro" id="IPR002035">
    <property type="entry name" value="VWF_A"/>
</dbReference>
<dbReference type="Gene3D" id="2.60.40.150">
    <property type="entry name" value="C2 domain"/>
    <property type="match status" value="2"/>
</dbReference>
<dbReference type="Gene3D" id="3.60.10.10">
    <property type="entry name" value="Endonuclease/exonuclease/phosphatase"/>
    <property type="match status" value="1"/>
</dbReference>
<evidence type="ECO:0000256" key="2">
    <source>
        <dbReference type="ARBA" id="ARBA00022737"/>
    </source>
</evidence>
<dbReference type="SUPFAM" id="SSF56672">
    <property type="entry name" value="DNA/RNA polymerases"/>
    <property type="match status" value="1"/>
</dbReference>
<dbReference type="SUPFAM" id="SSF56219">
    <property type="entry name" value="DNase I-like"/>
    <property type="match status" value="1"/>
</dbReference>
<feature type="domain" description="C2" evidence="4">
    <location>
        <begin position="1567"/>
        <end position="1709"/>
    </location>
</feature>
<dbReference type="SUPFAM" id="SSF49562">
    <property type="entry name" value="C2 domain (Calcium/lipid-binding domain, CaLB)"/>
    <property type="match status" value="2"/>
</dbReference>
<evidence type="ECO:0008006" key="7">
    <source>
        <dbReference type="Google" id="ProtNLM"/>
    </source>
</evidence>
<accession>A0A2N9G973</accession>
<feature type="region of interest" description="Disordered" evidence="3">
    <location>
        <begin position="391"/>
        <end position="430"/>
    </location>
</feature>
<evidence type="ECO:0000259" key="5">
    <source>
        <dbReference type="PROSITE" id="PS50234"/>
    </source>
</evidence>
<feature type="compositionally biased region" description="Acidic residues" evidence="3">
    <location>
        <begin position="403"/>
        <end position="425"/>
    </location>
</feature>
<dbReference type="GO" id="GO:0003824">
    <property type="term" value="F:catalytic activity"/>
    <property type="evidence" value="ECO:0007669"/>
    <property type="project" value="InterPro"/>
</dbReference>
<dbReference type="SMART" id="SM00327">
    <property type="entry name" value="VWA"/>
    <property type="match status" value="1"/>
</dbReference>
<dbReference type="InterPro" id="IPR026960">
    <property type="entry name" value="RVT-Znf"/>
</dbReference>
<organism evidence="6">
    <name type="scientific">Fagus sylvatica</name>
    <name type="common">Beechnut</name>
    <dbReference type="NCBI Taxonomy" id="28930"/>
    <lineage>
        <taxon>Eukaryota</taxon>
        <taxon>Viridiplantae</taxon>
        <taxon>Streptophyta</taxon>
        <taxon>Embryophyta</taxon>
        <taxon>Tracheophyta</taxon>
        <taxon>Spermatophyta</taxon>
        <taxon>Magnoliopsida</taxon>
        <taxon>eudicotyledons</taxon>
        <taxon>Gunneridae</taxon>
        <taxon>Pentapetalae</taxon>
        <taxon>rosids</taxon>
        <taxon>fabids</taxon>
        <taxon>Fagales</taxon>
        <taxon>Fagaceae</taxon>
        <taxon>Fagus</taxon>
    </lineage>
</organism>
<feature type="domain" description="VWFA" evidence="5">
    <location>
        <begin position="1842"/>
        <end position="2043"/>
    </location>
</feature>
<gene>
    <name evidence="6" type="ORF">FSB_LOCUS27048</name>
</gene>
<dbReference type="InterPro" id="IPR037768">
    <property type="entry name" value="C2B_Copine"/>
</dbReference>
<dbReference type="CDD" id="cd01459">
    <property type="entry name" value="vWA_copine_like"/>
    <property type="match status" value="1"/>
</dbReference>
<dbReference type="CDD" id="cd04048">
    <property type="entry name" value="C2A_Copine"/>
    <property type="match status" value="1"/>
</dbReference>
<sequence length="2068" mass="232942">MHMKIGSSKYCAPSFGFSMIFEFVCLHLPFKFPIYAQQGLRSYDLNHTLRWKDKLHLVAWDRVCSPVQQGGLGVRHLIPFNLALLGKWLWRFGLEETHLWRHVVVAKYGVGKGGWFSDTTRGSHGCSLWKHIRMGWKVFSSHISFEVGLGTRVYLWHDKCLSRYWSLGCGTSPLEGISMIGSWTKLWLSSPFFFGRDNDWELDQVVAFFSLLHSHTPRDEVVDKLLLGLPSSYGLRLGDRFVKELHFFFPETALTAGHQTGRPYNGNGKPNMEKRDSRAGVKASVSESLFLKSRDTHESSKPAEVVNADLPRARLDPVAPCPTRLHEFEWQPLDKTLRITKGVDGKRRVEWVGLRTKAIGLAQEISRVVTQAHNIANGLGNMDQNKERVDPILEPSPTVNEPVDQDDETDSGSSDDESQADDTDPPCETPEMAIVCMAPSSPSSVWVDLASMETDGLMELYPELHDGTFEIGETSHSLLDSTSEEVEEPMSVLPLTLAEKPIGEESPLRCEPLVMISSTRHEEVGNGVHMEPSVWVKQRHRGFCKLVGFPIESHEQECLALLQRIETDRFLHKEKGGARRQPSSGTKGARELRRDILFLYEATTHFLESIGSAGGVLMIWDTRVLEKINSMVKTFSVSCHWKGVADGLEWVGSGLYGPTNDLLRSEQWDELKSIYSTWSKPWVVFGDFNVIRFPSERLGCTRITPHMLDFSDFIETSQLIDLPLGGGPYTWSNGSVNPAMSRIDRFLISSDWEDAYPDVTQKLLPRPLSDHFPLLLEVGSMCRGKSPFRFENMWLQDVGFVDRVAAWWSSYSFTGTPSLILARKLKAFKEDLKQWNYQVFGNVGLKQQQLFCDLEVLDRKESCGGLSSSERDLRGTLLQELDKLAHFEETSWRQKSKVLWLKEGDNNTKFFHKMANSNRRRNFMEKLEVDGILYTSDSDIRNKAVDYYASLYTENEAWRSPVDDLPFSMIGDMDRSMLTSRFEKDEILQVIKDLQGDKSPGPDGFTMAFFQKCWTVLETDIMGFFCRVKCRLPGVVCKLDIEKASDHVNWECLLYLLHRIGFGSKWIQWIRTCISTVRFSIMVNGSPSGFFKSSRGIRQGDPLSPLLFLLIMEVLSRMLQRTEEAGLITGFRAGTSPGEGISVSHLLFAGDTIVFCDVDPEQLLHLRMVLTCFEAVTGLGVNMGKSELVPVGTVPHLPHLADILCCRIGTLPLLYLGLPLGASFKASSIWNPILEKIERRLASWKKIYLSKSGRLTLLKSTLSSLPTYYLSLFTIPKHVAKRIEKLQHDFLWGGLGDGFTHHLVNWNTVCSPVAQGGLGVRKVEVVNRALLGKWLWRFGREEAHLWRRVIVAKYGEEWGGWISKKARGAHGCSLWKGILSGWDFFHQHLELVAAKDASIASSLVSSGANDGRTWDILFIRDFNDWEVDQVLTFFNFIHSRVPTSIDPDSMHWKPRQHGVFDTKSFYHVIDGARNINFPWKAIWRVKAPRRVSFFGWSAAWGKILTCDNLMRRGYIMAGWCSMCRKDGEMGSHLLIHCSLASGLCGSCQKMLEICWLAGGRAGIDRRLRSCGTRSLTVCFGAFGGNETLDLLRAKKDTWWILNGIFFTHYGMSDPMVVVYAKKIDGKLEELGRTEVVLNSLNPAWIEKVTVAFQFEIVQPLVFHVYDVDTKYHNVPVKTLKLKDQEFLGEATCVLSEDPFLRISRIVESGGSVPICKTEVVNNNLNPIWKPLCLSVQQFGSKDNPLIIECFDFNSSGNHVLIGKLQKSVADLEKLHKDRSGANLTFPSSHQGHEKVLKGQLFVDQFCEKQQYSFLDYISSGFELNFMVAVDFTASNGNPRSPDSLHYIDPSGRMNSYQRAMMEVGEVIQFYDSDRRFPAWGFGGRTGDGTISHCFNMNGSAGAFEVEGVEGIMSAYANALHNVALAGPTLFGQVINTAAEIAGQSISYNRNKYFVLLIITDGVLTDLQETKDALVRASDLPLSILIVGVGGADFSQMEVLDADNGRRLESSTGRVATRDIVQFVPMREVHSGQISVVQALLEELPGQFLTYMRSRDIKPHPLHVAPTSA</sequence>
<dbReference type="Pfam" id="PF13966">
    <property type="entry name" value="zf-RVT"/>
    <property type="match status" value="1"/>
</dbReference>
<dbReference type="SMART" id="SM00239">
    <property type="entry name" value="C2"/>
    <property type="match status" value="2"/>
</dbReference>
<dbReference type="SUPFAM" id="SSF53300">
    <property type="entry name" value="vWA-like"/>
    <property type="match status" value="1"/>
</dbReference>
<dbReference type="GO" id="GO:0071277">
    <property type="term" value="P:cellular response to calcium ion"/>
    <property type="evidence" value="ECO:0007669"/>
    <property type="project" value="TreeGrafter"/>
</dbReference>
<proteinExistence type="inferred from homology"/>
<dbReference type="GO" id="GO:0005886">
    <property type="term" value="C:plasma membrane"/>
    <property type="evidence" value="ECO:0007669"/>
    <property type="project" value="TreeGrafter"/>
</dbReference>
<dbReference type="InterPro" id="IPR036465">
    <property type="entry name" value="vWFA_dom_sf"/>
</dbReference>